<dbReference type="GO" id="GO:0019678">
    <property type="term" value="P:propionate metabolic process, methylmalonyl pathway"/>
    <property type="evidence" value="ECO:0007669"/>
    <property type="project" value="TreeGrafter"/>
</dbReference>
<keyword evidence="7" id="KW-0170">Cobalt</keyword>
<dbReference type="Pfam" id="PF01642">
    <property type="entry name" value="MM_CoA_mutase"/>
    <property type="match status" value="1"/>
</dbReference>
<dbReference type="AlphaFoldDB" id="A0A9X3C8E4"/>
<dbReference type="PANTHER" id="PTHR48101:SF4">
    <property type="entry name" value="METHYLMALONYL-COA MUTASE, MITOCHONDRIAL"/>
    <property type="match status" value="1"/>
</dbReference>
<dbReference type="PANTHER" id="PTHR48101">
    <property type="entry name" value="METHYLMALONYL-COA MUTASE, MITOCHONDRIAL-RELATED"/>
    <property type="match status" value="1"/>
</dbReference>
<dbReference type="SUPFAM" id="SSF52242">
    <property type="entry name" value="Cobalamin (vitamin B12)-binding domain"/>
    <property type="match status" value="1"/>
</dbReference>
<dbReference type="CDD" id="cd03679">
    <property type="entry name" value="MM_CoA_mutase_alpha_like"/>
    <property type="match status" value="1"/>
</dbReference>
<name>A0A9X3C8E4_9FLAO</name>
<dbReference type="RefSeq" id="WP_264285422.1">
    <property type="nucleotide sequence ID" value="NZ_JAOZEV010000001.1"/>
</dbReference>
<dbReference type="SUPFAM" id="SSF51703">
    <property type="entry name" value="Cobalamin (vitamin B12)-dependent enzymes"/>
    <property type="match status" value="1"/>
</dbReference>
<dbReference type="NCBIfam" id="NF006944">
    <property type="entry name" value="PRK09426.1"/>
    <property type="match status" value="1"/>
</dbReference>
<evidence type="ECO:0000256" key="1">
    <source>
        <dbReference type="ARBA" id="ARBA00001922"/>
    </source>
</evidence>
<keyword evidence="6 9" id="KW-0413">Isomerase</keyword>
<dbReference type="GO" id="GO:0004494">
    <property type="term" value="F:methylmalonyl-CoA mutase activity"/>
    <property type="evidence" value="ECO:0007669"/>
    <property type="project" value="UniProtKB-EC"/>
</dbReference>
<dbReference type="FunFam" id="3.40.50.280:FF:000002">
    <property type="entry name" value="Methylmalonyl-CoA mutase, mitochondrial"/>
    <property type="match status" value="1"/>
</dbReference>
<dbReference type="Proteomes" id="UP001151133">
    <property type="component" value="Unassembled WGS sequence"/>
</dbReference>
<proteinExistence type="inferred from homology"/>
<dbReference type="GO" id="GO:0031419">
    <property type="term" value="F:cobalamin binding"/>
    <property type="evidence" value="ECO:0007669"/>
    <property type="project" value="UniProtKB-KW"/>
</dbReference>
<evidence type="ECO:0000256" key="2">
    <source>
        <dbReference type="ARBA" id="ARBA00008465"/>
    </source>
</evidence>
<dbReference type="InterPro" id="IPR006159">
    <property type="entry name" value="Acid_CoA_mut_C"/>
</dbReference>
<dbReference type="EC" id="5.4.99.2" evidence="3"/>
<gene>
    <name evidence="9" type="primary">scpA</name>
    <name evidence="9" type="ORF">OIU80_01935</name>
</gene>
<evidence type="ECO:0000313" key="10">
    <source>
        <dbReference type="Proteomes" id="UP001151133"/>
    </source>
</evidence>
<dbReference type="InterPro" id="IPR036724">
    <property type="entry name" value="Cobalamin-bd_sf"/>
</dbReference>
<evidence type="ECO:0000313" key="9">
    <source>
        <dbReference type="EMBL" id="MCV9931033.1"/>
    </source>
</evidence>
<evidence type="ECO:0000256" key="5">
    <source>
        <dbReference type="ARBA" id="ARBA00022723"/>
    </source>
</evidence>
<dbReference type="NCBIfam" id="TIGR00640">
    <property type="entry name" value="acid_CoA_mut_C"/>
    <property type="match status" value="1"/>
</dbReference>
<evidence type="ECO:0000259" key="8">
    <source>
        <dbReference type="PROSITE" id="PS51332"/>
    </source>
</evidence>
<dbReference type="EMBL" id="JAOZEV010000001">
    <property type="protein sequence ID" value="MCV9931033.1"/>
    <property type="molecule type" value="Genomic_DNA"/>
</dbReference>
<keyword evidence="5" id="KW-0479">Metal-binding</keyword>
<keyword evidence="4" id="KW-0846">Cobalamin</keyword>
<dbReference type="GO" id="GO:0046872">
    <property type="term" value="F:metal ion binding"/>
    <property type="evidence" value="ECO:0007669"/>
    <property type="project" value="UniProtKB-KW"/>
</dbReference>
<comment type="caution">
    <text evidence="9">The sequence shown here is derived from an EMBL/GenBank/DDBJ whole genome shotgun (WGS) entry which is preliminary data.</text>
</comment>
<dbReference type="PROSITE" id="PS00544">
    <property type="entry name" value="METMALONYL_COA_MUTASE"/>
    <property type="match status" value="1"/>
</dbReference>
<dbReference type="FunFam" id="3.20.20.240:FF:000001">
    <property type="entry name" value="Probable methylmalonyl-coa mutase"/>
    <property type="match status" value="1"/>
</dbReference>
<feature type="domain" description="B12-binding" evidence="8">
    <location>
        <begin position="585"/>
        <end position="712"/>
    </location>
</feature>
<dbReference type="InterPro" id="IPR006098">
    <property type="entry name" value="MMCoA_mutase_a_cat"/>
</dbReference>
<dbReference type="GO" id="GO:0005737">
    <property type="term" value="C:cytoplasm"/>
    <property type="evidence" value="ECO:0007669"/>
    <property type="project" value="TreeGrafter"/>
</dbReference>
<keyword evidence="10" id="KW-1185">Reference proteome</keyword>
<dbReference type="NCBIfam" id="TIGR00641">
    <property type="entry name" value="acid_CoA_mut_N"/>
    <property type="match status" value="1"/>
</dbReference>
<comment type="cofactor">
    <cofactor evidence="1">
        <name>adenosylcob(III)alamin</name>
        <dbReference type="ChEBI" id="CHEBI:18408"/>
    </cofactor>
</comment>
<dbReference type="InterPro" id="IPR058549">
    <property type="entry name" value="MeMalonylCoA_mutase_a/b_site"/>
</dbReference>
<reference evidence="9" key="1">
    <citation type="submission" date="2022-10" db="EMBL/GenBank/DDBJ databases">
        <title>Two novel species of Flavobacterium.</title>
        <authorList>
            <person name="Liu Q."/>
            <person name="Xin Y.-H."/>
        </authorList>
    </citation>
    <scope>NUCLEOTIDE SEQUENCE</scope>
    <source>
        <strain evidence="9">LS1R47</strain>
    </source>
</reference>
<protein>
    <recommendedName>
        <fullName evidence="3">methylmalonyl-CoA mutase</fullName>
        <ecNumber evidence="3">5.4.99.2</ecNumber>
    </recommendedName>
</protein>
<dbReference type="InterPro" id="IPR006099">
    <property type="entry name" value="MeMalonylCoA_mutase_a/b_cat"/>
</dbReference>
<organism evidence="9 10">
    <name type="scientific">Flavobacterium frigoritolerans</name>
    <dbReference type="NCBI Taxonomy" id="2987686"/>
    <lineage>
        <taxon>Bacteria</taxon>
        <taxon>Pseudomonadati</taxon>
        <taxon>Bacteroidota</taxon>
        <taxon>Flavobacteriia</taxon>
        <taxon>Flavobacteriales</taxon>
        <taxon>Flavobacteriaceae</taxon>
        <taxon>Flavobacterium</taxon>
    </lineage>
</organism>
<accession>A0A9X3C8E4</accession>
<evidence type="ECO:0000256" key="4">
    <source>
        <dbReference type="ARBA" id="ARBA00022628"/>
    </source>
</evidence>
<evidence type="ECO:0000256" key="7">
    <source>
        <dbReference type="ARBA" id="ARBA00023285"/>
    </source>
</evidence>
<dbReference type="PROSITE" id="PS51332">
    <property type="entry name" value="B12_BINDING"/>
    <property type="match status" value="1"/>
</dbReference>
<comment type="similarity">
    <text evidence="2">Belongs to the methylmalonyl-CoA mutase family.</text>
</comment>
<dbReference type="Gene3D" id="3.40.50.280">
    <property type="entry name" value="Cobalamin-binding domain"/>
    <property type="match status" value="1"/>
</dbReference>
<evidence type="ECO:0000256" key="3">
    <source>
        <dbReference type="ARBA" id="ARBA00012398"/>
    </source>
</evidence>
<dbReference type="CDD" id="cd02071">
    <property type="entry name" value="MM_CoA_mut_B12_BD"/>
    <property type="match status" value="1"/>
</dbReference>
<sequence>MIRKDLNHIRLDVKSEKLDVVSKNQQPTNYFETAEGIDLKATYTEQDIENIEHIGFGAGFAPNLRGPYATMYVRRPWTIRQYAGFSTAEESNAFYRRNLAAGQKGLSIAFDLPTHRGYDSDHERVVGDVGKAGVAIDTVEDMKVLFDQIPLEEMSVSMTMNGAVLPIMAFYIVAAEEQGVPPVKLSGTIQNDILKEFMVRNTYIYPPTPSMKIIADIFEFTSKKMPKFNSISISGYHMQEAGATADIELAYTLADGLEYIRTGLATGMSIDEFAPRLSFFWAIGMNHFMEIAKMRAGRMIWAKLVQQFNPKNDKSLALRTHCQTSGWSLTEQDPFNNVARTCIEATAAAFGGTQSLHTNALDEAIALPTDFSARIARNTQIFLQEETKITKTVDPWAGSYYVESLTNEIVTNAWKLIEEVEELGGMTKAIEAGIPKLRIEEAAARKQARIDSGQDIIVGVNKYRLEKEDPLQILDVDNQMVRKQQVAQLEHIKATRDSEKVKAILEKLIHCAKTGDGNLLEIAIDAARNRATLGEISDALETIFGRYKAQIKSFSGVYSAAIKDDKSFEKAKQLADTFAKQEGRRPRIMIAKMGQDGHDRGAKVVATGYADVGFDVDIGPLFQTPAEAAKQAVENDVHILGVSSLAAGHKTLVPQVIEELKKHGREDIMVIVGGVIPAQDYQYLFDAGAVAVFGPGTKISEAAITILEILID</sequence>
<dbReference type="InterPro" id="IPR006158">
    <property type="entry name" value="Cobalamin-bd"/>
</dbReference>
<dbReference type="Pfam" id="PF02310">
    <property type="entry name" value="B12-binding"/>
    <property type="match status" value="1"/>
</dbReference>
<dbReference type="InterPro" id="IPR016176">
    <property type="entry name" value="Cbl-dep_enz_cat"/>
</dbReference>
<dbReference type="Gene3D" id="3.20.20.240">
    <property type="entry name" value="Methylmalonyl-CoA mutase"/>
    <property type="match status" value="1"/>
</dbReference>
<evidence type="ECO:0000256" key="6">
    <source>
        <dbReference type="ARBA" id="ARBA00023235"/>
    </source>
</evidence>